<gene>
    <name evidence="1" type="ORF">SSLN_LOCUS11776</name>
</gene>
<dbReference type="OrthoDB" id="8117402at2759"/>
<dbReference type="WBParaSite" id="SSLN_0001222301-mRNA-1">
    <property type="protein sequence ID" value="SSLN_0001222301-mRNA-1"/>
    <property type="gene ID" value="SSLN_0001222301"/>
</dbReference>
<sequence>MGLFGHMHIHDSRIHHSDDNTDTPCTASAFAIHSAPATPTTMNDIPPASTISPAHTAPAHSPHALAWSVTCESIVQRLVNQCLELQHTAEIAASTALTVLVHSLIAWAFSVTCAFTKTCGKPPEAKLHMNTLSSPIH</sequence>
<proteinExistence type="predicted"/>
<dbReference type="EMBL" id="UYSU01036789">
    <property type="protein sequence ID" value="VDL98161.1"/>
    <property type="molecule type" value="Genomic_DNA"/>
</dbReference>
<accession>A0A183T5M8</accession>
<evidence type="ECO:0000313" key="3">
    <source>
        <dbReference type="WBParaSite" id="SSLN_0001222301-mRNA-1"/>
    </source>
</evidence>
<protein>
    <submittedName>
        <fullName evidence="1 3">Uncharacterized protein</fullName>
    </submittedName>
</protein>
<reference evidence="3" key="1">
    <citation type="submission" date="2016-06" db="UniProtKB">
        <authorList>
            <consortium name="WormBaseParasite"/>
        </authorList>
    </citation>
    <scope>IDENTIFICATION</scope>
</reference>
<name>A0A183T5M8_SCHSO</name>
<evidence type="ECO:0000313" key="2">
    <source>
        <dbReference type="Proteomes" id="UP000275846"/>
    </source>
</evidence>
<dbReference type="AlphaFoldDB" id="A0A183T5M8"/>
<dbReference type="Proteomes" id="UP000275846">
    <property type="component" value="Unassembled WGS sequence"/>
</dbReference>
<reference evidence="1 2" key="2">
    <citation type="submission" date="2018-11" db="EMBL/GenBank/DDBJ databases">
        <authorList>
            <consortium name="Pathogen Informatics"/>
        </authorList>
    </citation>
    <scope>NUCLEOTIDE SEQUENCE [LARGE SCALE GENOMIC DNA]</scope>
    <source>
        <strain evidence="1 2">NST_G2</strain>
    </source>
</reference>
<organism evidence="3">
    <name type="scientific">Schistocephalus solidus</name>
    <name type="common">Tapeworm</name>
    <dbReference type="NCBI Taxonomy" id="70667"/>
    <lineage>
        <taxon>Eukaryota</taxon>
        <taxon>Metazoa</taxon>
        <taxon>Spiralia</taxon>
        <taxon>Lophotrochozoa</taxon>
        <taxon>Platyhelminthes</taxon>
        <taxon>Cestoda</taxon>
        <taxon>Eucestoda</taxon>
        <taxon>Diphyllobothriidea</taxon>
        <taxon>Diphyllobothriidae</taxon>
        <taxon>Schistocephalus</taxon>
    </lineage>
</organism>
<evidence type="ECO:0000313" key="1">
    <source>
        <dbReference type="EMBL" id="VDL98161.1"/>
    </source>
</evidence>
<keyword evidence="2" id="KW-1185">Reference proteome</keyword>